<evidence type="ECO:0000313" key="3">
    <source>
        <dbReference type="Proteomes" id="UP000251993"/>
    </source>
</evidence>
<name>A0A344TPI1_9BACT</name>
<dbReference type="EMBL" id="CP030850">
    <property type="protein sequence ID" value="AXE20552.1"/>
    <property type="molecule type" value="Genomic_DNA"/>
</dbReference>
<keyword evidence="3" id="KW-1185">Reference proteome</keyword>
<protein>
    <submittedName>
        <fullName evidence="2">DUF2236 domain-containing protein</fullName>
    </submittedName>
</protein>
<evidence type="ECO:0000313" key="2">
    <source>
        <dbReference type="EMBL" id="AXE20552.1"/>
    </source>
</evidence>
<dbReference type="GO" id="GO:0016491">
    <property type="term" value="F:oxidoreductase activity"/>
    <property type="evidence" value="ECO:0007669"/>
    <property type="project" value="InterPro"/>
</dbReference>
<sequence>MPILSTRIFDNNLLTPYRQLGDADADAVVEQLAADGGRARLAEFMRFLGTPDLLSIAEQPTFVQSFFALHNRLPAFADLAKMDKGMAFFWKYNEQIALILGCYSLPYCYAAADGAQVLWLSQRIKNDTFKRLEETGEFVYGIMQERDWRNGRNGVRILKIRLMHAVIRYFTKHAEQWNPDWGVPINQEDMAGTNLAFSYIVIRGLRKLGITTDEVDEAHFLHFWSVVGALLGVQEPLLPLNLREAFHLDRAIFLRQFKASEAGIGLTKALTKVLQQQAPQPAMQNFPLAQMRFLLGKEVADLLAIPQVPLEEGIIKFTAQVPIFQKLFRQPRASSPVFEKYGR</sequence>
<dbReference type="OrthoDB" id="6072815at2"/>
<dbReference type="AlphaFoldDB" id="A0A344TPI1"/>
<dbReference type="PANTHER" id="PTHR37539:SF1">
    <property type="entry name" value="ER-BOUND OXYGENASE MPAB_MPAB'_RUBBER OXYGENASE CATALYTIC DOMAIN-CONTAINING PROTEIN"/>
    <property type="match status" value="1"/>
</dbReference>
<dbReference type="InterPro" id="IPR037473">
    <property type="entry name" value="Lcp-like"/>
</dbReference>
<dbReference type="PANTHER" id="PTHR37539">
    <property type="entry name" value="SECRETED PROTEIN-RELATED"/>
    <property type="match status" value="1"/>
</dbReference>
<feature type="domain" description="ER-bound oxygenase mpaB/mpaB'/Rubber oxygenase catalytic" evidence="1">
    <location>
        <begin position="118"/>
        <end position="310"/>
    </location>
</feature>
<gene>
    <name evidence="2" type="ORF">DR864_23855</name>
</gene>
<reference evidence="2 3" key="1">
    <citation type="submission" date="2018-07" db="EMBL/GenBank/DDBJ databases">
        <title>Genome sequencing of Runella.</title>
        <authorList>
            <person name="Baek M.-G."/>
            <person name="Yi H."/>
        </authorList>
    </citation>
    <scope>NUCLEOTIDE SEQUENCE [LARGE SCALE GENOMIC DNA]</scope>
    <source>
        <strain evidence="2 3">HYN0085</strain>
    </source>
</reference>
<proteinExistence type="predicted"/>
<dbReference type="KEGG" id="run:DR864_23855"/>
<dbReference type="InterPro" id="IPR018713">
    <property type="entry name" value="MPAB/Lcp_cat_dom"/>
</dbReference>
<dbReference type="Proteomes" id="UP000251993">
    <property type="component" value="Chromosome"/>
</dbReference>
<dbReference type="Pfam" id="PF09995">
    <property type="entry name" value="MPAB_Lcp_cat"/>
    <property type="match status" value="1"/>
</dbReference>
<organism evidence="2 3">
    <name type="scientific">Runella rosea</name>
    <dbReference type="NCBI Taxonomy" id="2259595"/>
    <lineage>
        <taxon>Bacteria</taxon>
        <taxon>Pseudomonadati</taxon>
        <taxon>Bacteroidota</taxon>
        <taxon>Cytophagia</taxon>
        <taxon>Cytophagales</taxon>
        <taxon>Spirosomataceae</taxon>
        <taxon>Runella</taxon>
    </lineage>
</organism>
<dbReference type="RefSeq" id="WP_114069315.1">
    <property type="nucleotide sequence ID" value="NZ_CP030850.1"/>
</dbReference>
<evidence type="ECO:0000259" key="1">
    <source>
        <dbReference type="Pfam" id="PF09995"/>
    </source>
</evidence>
<accession>A0A344TPI1</accession>